<dbReference type="AlphaFoldDB" id="L8E6U6"/>
<evidence type="ECO:0000256" key="1">
    <source>
        <dbReference type="SAM" id="MobiDB-lite"/>
    </source>
</evidence>
<accession>L8E6U6</accession>
<feature type="compositionally biased region" description="Polar residues" evidence="1">
    <location>
        <begin position="31"/>
        <end position="42"/>
    </location>
</feature>
<name>L8E6U6_HUMAN</name>
<feature type="region of interest" description="Disordered" evidence="1">
    <location>
        <begin position="1"/>
        <end position="92"/>
    </location>
</feature>
<sequence>MWTAMASETPAIRMPTGTGSPMKRTTARWCGTQTSATRTRTSGAMRATTAGPRRTTTKRTQTRTAGAMRATTTSTATGSATRPTTALGYPTQTRRTVMAMV</sequence>
<feature type="compositionally biased region" description="Low complexity" evidence="1">
    <location>
        <begin position="44"/>
        <end position="54"/>
    </location>
</feature>
<proteinExistence type="predicted"/>
<protein>
    <submittedName>
        <fullName evidence="2">Alternative protein COMP</fullName>
    </submittedName>
</protein>
<feature type="compositionally biased region" description="Low complexity" evidence="1">
    <location>
        <begin position="62"/>
        <end position="86"/>
    </location>
</feature>
<dbReference type="ChiTaRS" id="COMP">
    <property type="organism name" value="human"/>
</dbReference>
<reference evidence="2" key="1">
    <citation type="journal article" date="2013" name="PLoS ONE">
        <title>Direct detection of alternative open reading frames translation products in human significantly expands the proteome.</title>
        <authorList>
            <person name="Vanderperre B."/>
            <person name="Lucier J.-F."/>
            <person name="Motard J."/>
            <person name="Tremblay G."/>
            <person name="Vanderperre S."/>
            <person name="Wisztorski M."/>
            <person name="Salzet M."/>
            <person name="Boisvert F.-M."/>
            <person name="Roucou X."/>
        </authorList>
    </citation>
    <scope>NUCLEOTIDE SEQUENCE</scope>
</reference>
<organism evidence="2">
    <name type="scientific">Homo sapiens</name>
    <name type="common">Human</name>
    <dbReference type="NCBI Taxonomy" id="9606"/>
    <lineage>
        <taxon>Eukaryota</taxon>
        <taxon>Metazoa</taxon>
        <taxon>Chordata</taxon>
        <taxon>Craniata</taxon>
        <taxon>Vertebrata</taxon>
        <taxon>Euteleostomi</taxon>
        <taxon>Mammalia</taxon>
        <taxon>Eutheria</taxon>
        <taxon>Euarchontoglires</taxon>
        <taxon>Primates</taxon>
        <taxon>Haplorrhini</taxon>
        <taxon>Catarrhini</taxon>
        <taxon>Hominidae</taxon>
        <taxon>Homo</taxon>
    </lineage>
</organism>
<gene>
    <name evidence="2" type="primary">COMP</name>
</gene>
<dbReference type="EMBL" id="HF583468">
    <property type="protein sequence ID" value="CCQ42965.1"/>
    <property type="molecule type" value="Genomic_DNA"/>
</dbReference>
<dbReference type="OrthoDB" id="14563at2759"/>
<evidence type="ECO:0000313" key="2">
    <source>
        <dbReference type="EMBL" id="CCQ42965.1"/>
    </source>
</evidence>